<dbReference type="EMBL" id="JBHUMV010000006">
    <property type="protein sequence ID" value="MFD2755130.1"/>
    <property type="molecule type" value="Genomic_DNA"/>
</dbReference>
<sequence length="49" mass="5014">MCPNCRAQSSPQARFCQQCGSGLAPQACNACGVQMALGSRFCANCGKSA</sequence>
<organism evidence="2 3">
    <name type="scientific">Comamonas terrae</name>
    <dbReference type="NCBI Taxonomy" id="673548"/>
    <lineage>
        <taxon>Bacteria</taxon>
        <taxon>Pseudomonadati</taxon>
        <taxon>Pseudomonadota</taxon>
        <taxon>Betaproteobacteria</taxon>
        <taxon>Burkholderiales</taxon>
        <taxon>Comamonadaceae</taxon>
        <taxon>Comamonas</taxon>
    </lineage>
</organism>
<accession>A0ABW5UNY1</accession>
<dbReference type="InterPro" id="IPR025874">
    <property type="entry name" value="DZR"/>
</dbReference>
<name>A0ABW5UNY1_9BURK</name>
<feature type="domain" description="DZANK-type" evidence="1">
    <location>
        <begin position="2"/>
        <end position="46"/>
    </location>
</feature>
<protein>
    <submittedName>
        <fullName evidence="2">Zinc ribbon domain-containing protein</fullName>
    </submittedName>
</protein>
<gene>
    <name evidence="2" type="ORF">ACFSW6_13610</name>
</gene>
<dbReference type="RefSeq" id="WP_228744757.1">
    <property type="nucleotide sequence ID" value="NZ_BCNT01000008.1"/>
</dbReference>
<evidence type="ECO:0000259" key="1">
    <source>
        <dbReference type="Pfam" id="PF12773"/>
    </source>
</evidence>
<comment type="caution">
    <text evidence="2">The sequence shown here is derived from an EMBL/GenBank/DDBJ whole genome shotgun (WGS) entry which is preliminary data.</text>
</comment>
<evidence type="ECO:0000313" key="3">
    <source>
        <dbReference type="Proteomes" id="UP001597463"/>
    </source>
</evidence>
<dbReference type="Proteomes" id="UP001597463">
    <property type="component" value="Unassembled WGS sequence"/>
</dbReference>
<reference evidence="3" key="1">
    <citation type="journal article" date="2019" name="Int. J. Syst. Evol. Microbiol.">
        <title>The Global Catalogue of Microorganisms (GCM) 10K type strain sequencing project: providing services to taxonomists for standard genome sequencing and annotation.</title>
        <authorList>
            <consortium name="The Broad Institute Genomics Platform"/>
            <consortium name="The Broad Institute Genome Sequencing Center for Infectious Disease"/>
            <person name="Wu L."/>
            <person name="Ma J."/>
        </authorList>
    </citation>
    <scope>NUCLEOTIDE SEQUENCE [LARGE SCALE GENOMIC DNA]</scope>
    <source>
        <strain evidence="3">TISTR 1906</strain>
    </source>
</reference>
<dbReference type="Pfam" id="PF12773">
    <property type="entry name" value="DZR"/>
    <property type="match status" value="1"/>
</dbReference>
<proteinExistence type="predicted"/>
<keyword evidence="3" id="KW-1185">Reference proteome</keyword>
<evidence type="ECO:0000313" key="2">
    <source>
        <dbReference type="EMBL" id="MFD2755130.1"/>
    </source>
</evidence>